<evidence type="ECO:0000313" key="2">
    <source>
        <dbReference type="Proteomes" id="UP000792457"/>
    </source>
</evidence>
<accession>A0A8K0KAN2</accession>
<dbReference type="Proteomes" id="UP000792457">
    <property type="component" value="Unassembled WGS sequence"/>
</dbReference>
<dbReference type="AlphaFoldDB" id="A0A8K0KAN2"/>
<sequence>MYDAVLQLQLREGAEITGFADNLTITTVAKHLEEVKLISSEAIKTIRRWLISVGLQLVDNKTEVVLITSRKKTESLTLTVGHQQISSQPCLKYLGVWVEERLRFDTHLRNSSDKAAGVAAAPSGTMPNVGGPRQSRRLIAGVISSILLYAAPSGRTLLATYIRCITAGVPLIERMAEERQRIHRMEAQEKLQNGVLSWNTIQKDERKKTLR</sequence>
<keyword evidence="2" id="KW-1185">Reference proteome</keyword>
<dbReference type="OrthoDB" id="6780114at2759"/>
<comment type="caution">
    <text evidence="1">The sequence shown here is derived from an EMBL/GenBank/DDBJ whole genome shotgun (WGS) entry which is preliminary data.</text>
</comment>
<protein>
    <recommendedName>
        <fullName evidence="3">Reverse transcriptase domain-containing protein</fullName>
    </recommendedName>
</protein>
<evidence type="ECO:0008006" key="3">
    <source>
        <dbReference type="Google" id="ProtNLM"/>
    </source>
</evidence>
<organism evidence="1 2">
    <name type="scientific">Ladona fulva</name>
    <name type="common">Scarce chaser dragonfly</name>
    <name type="synonym">Libellula fulva</name>
    <dbReference type="NCBI Taxonomy" id="123851"/>
    <lineage>
        <taxon>Eukaryota</taxon>
        <taxon>Metazoa</taxon>
        <taxon>Ecdysozoa</taxon>
        <taxon>Arthropoda</taxon>
        <taxon>Hexapoda</taxon>
        <taxon>Insecta</taxon>
        <taxon>Pterygota</taxon>
        <taxon>Palaeoptera</taxon>
        <taxon>Odonata</taxon>
        <taxon>Epiprocta</taxon>
        <taxon>Anisoptera</taxon>
        <taxon>Libelluloidea</taxon>
        <taxon>Libellulidae</taxon>
        <taxon>Ladona</taxon>
    </lineage>
</organism>
<evidence type="ECO:0000313" key="1">
    <source>
        <dbReference type="EMBL" id="KAG8230696.1"/>
    </source>
</evidence>
<reference evidence="1" key="1">
    <citation type="submission" date="2013-04" db="EMBL/GenBank/DDBJ databases">
        <authorList>
            <person name="Qu J."/>
            <person name="Murali S.C."/>
            <person name="Bandaranaike D."/>
            <person name="Bellair M."/>
            <person name="Blankenburg K."/>
            <person name="Chao H."/>
            <person name="Dinh H."/>
            <person name="Doddapaneni H."/>
            <person name="Downs B."/>
            <person name="Dugan-Rocha S."/>
            <person name="Elkadiri S."/>
            <person name="Gnanaolivu R.D."/>
            <person name="Hernandez B."/>
            <person name="Javaid M."/>
            <person name="Jayaseelan J.C."/>
            <person name="Lee S."/>
            <person name="Li M."/>
            <person name="Ming W."/>
            <person name="Munidasa M."/>
            <person name="Muniz J."/>
            <person name="Nguyen L."/>
            <person name="Ongeri F."/>
            <person name="Osuji N."/>
            <person name="Pu L.-L."/>
            <person name="Puazo M."/>
            <person name="Qu C."/>
            <person name="Quiroz J."/>
            <person name="Raj R."/>
            <person name="Weissenberger G."/>
            <person name="Xin Y."/>
            <person name="Zou X."/>
            <person name="Han Y."/>
            <person name="Richards S."/>
            <person name="Worley K."/>
            <person name="Muzny D."/>
            <person name="Gibbs R."/>
        </authorList>
    </citation>
    <scope>NUCLEOTIDE SEQUENCE</scope>
    <source>
        <strain evidence="1">Sampled in the wild</strain>
    </source>
</reference>
<name>A0A8K0KAN2_LADFU</name>
<proteinExistence type="predicted"/>
<gene>
    <name evidence="1" type="ORF">J437_LFUL014683</name>
</gene>
<dbReference type="EMBL" id="KZ308504">
    <property type="protein sequence ID" value="KAG8230696.1"/>
    <property type="molecule type" value="Genomic_DNA"/>
</dbReference>
<reference evidence="1" key="2">
    <citation type="submission" date="2017-10" db="EMBL/GenBank/DDBJ databases">
        <title>Ladona fulva Genome sequencing and assembly.</title>
        <authorList>
            <person name="Murali S."/>
            <person name="Richards S."/>
            <person name="Bandaranaike D."/>
            <person name="Bellair M."/>
            <person name="Blankenburg K."/>
            <person name="Chao H."/>
            <person name="Dinh H."/>
            <person name="Doddapaneni H."/>
            <person name="Dugan-Rocha S."/>
            <person name="Elkadiri S."/>
            <person name="Gnanaolivu R."/>
            <person name="Hernandez B."/>
            <person name="Skinner E."/>
            <person name="Javaid M."/>
            <person name="Lee S."/>
            <person name="Li M."/>
            <person name="Ming W."/>
            <person name="Munidasa M."/>
            <person name="Muniz J."/>
            <person name="Nguyen L."/>
            <person name="Hughes D."/>
            <person name="Osuji N."/>
            <person name="Pu L.-L."/>
            <person name="Puazo M."/>
            <person name="Qu C."/>
            <person name="Quiroz J."/>
            <person name="Raj R."/>
            <person name="Weissenberger G."/>
            <person name="Xin Y."/>
            <person name="Zou X."/>
            <person name="Han Y."/>
            <person name="Worley K."/>
            <person name="Muzny D."/>
            <person name="Gibbs R."/>
        </authorList>
    </citation>
    <scope>NUCLEOTIDE SEQUENCE</scope>
    <source>
        <strain evidence="1">Sampled in the wild</strain>
    </source>
</reference>